<comment type="pathway">
    <text evidence="3">Glycan biosynthesis; glycogen biosynthesis.</text>
</comment>
<dbReference type="PANTHER" id="PTHR11183">
    <property type="entry name" value="GLYCOGENIN SUBFAMILY MEMBER"/>
    <property type="match status" value="1"/>
</dbReference>
<feature type="compositionally biased region" description="Basic and acidic residues" evidence="16">
    <location>
        <begin position="339"/>
        <end position="354"/>
    </location>
</feature>
<name>A0A3Q2D9U7_CYPVA</name>
<dbReference type="AlphaFoldDB" id="A0A3Q2D9U7"/>
<evidence type="ECO:0000256" key="6">
    <source>
        <dbReference type="ARBA" id="ARBA00022723"/>
    </source>
</evidence>
<keyword evidence="9" id="KW-0464">Manganese</keyword>
<dbReference type="GeneID" id="107104134"/>
<evidence type="ECO:0000256" key="13">
    <source>
        <dbReference type="ARBA" id="ARBA00047924"/>
    </source>
</evidence>
<dbReference type="OrthoDB" id="2014201at2759"/>
<keyword evidence="8" id="KW-0325">Glycoprotein</keyword>
<protein>
    <recommendedName>
        <fullName evidence="11">glycogenin glucosyltransferase</fullName>
        <ecNumber evidence="11">2.4.1.186</ecNumber>
    </recommendedName>
</protein>
<evidence type="ECO:0000313" key="17">
    <source>
        <dbReference type="Ensembl" id="ENSCVAP00000015463.1"/>
    </source>
</evidence>
<dbReference type="GO" id="GO:0008466">
    <property type="term" value="F:glycogenin glucosyltransferase activity"/>
    <property type="evidence" value="ECO:0007669"/>
    <property type="project" value="UniProtKB-EC"/>
</dbReference>
<evidence type="ECO:0000256" key="5">
    <source>
        <dbReference type="ARBA" id="ARBA00022679"/>
    </source>
</evidence>
<feature type="compositionally biased region" description="Basic and acidic residues" evidence="16">
    <location>
        <begin position="362"/>
        <end position="396"/>
    </location>
</feature>
<evidence type="ECO:0000256" key="15">
    <source>
        <dbReference type="ARBA" id="ARBA00057883"/>
    </source>
</evidence>
<evidence type="ECO:0000256" key="4">
    <source>
        <dbReference type="ARBA" id="ARBA00022490"/>
    </source>
</evidence>
<dbReference type="SUPFAM" id="SSF53448">
    <property type="entry name" value="Nucleotide-diphospho-sugar transferases"/>
    <property type="match status" value="1"/>
</dbReference>
<comment type="catalytic activity">
    <reaction evidence="12">
        <text>[1,4-alpha-D-glucosyl](n)-L-tyrosyl-[glycogenin] + UDP-alpha-D-glucose = [1,4-alpha-D-glucosyl](n+1)-L-tyrosyl-[glycogenin] + UDP + H(+)</text>
        <dbReference type="Rhea" id="RHEA:56560"/>
        <dbReference type="Rhea" id="RHEA-COMP:14606"/>
        <dbReference type="Rhea" id="RHEA-COMP:14607"/>
        <dbReference type="ChEBI" id="CHEBI:15378"/>
        <dbReference type="ChEBI" id="CHEBI:58223"/>
        <dbReference type="ChEBI" id="CHEBI:58885"/>
        <dbReference type="ChEBI" id="CHEBI:140574"/>
        <dbReference type="EC" id="2.4.1.186"/>
    </reaction>
    <physiologicalReaction direction="left-to-right" evidence="12">
        <dbReference type="Rhea" id="RHEA:56561"/>
    </physiologicalReaction>
</comment>
<evidence type="ECO:0000256" key="16">
    <source>
        <dbReference type="SAM" id="MobiDB-lite"/>
    </source>
</evidence>
<dbReference type="STRING" id="28743.ENSCVAP00000015463"/>
<dbReference type="GO" id="GO:0005978">
    <property type="term" value="P:glycogen biosynthetic process"/>
    <property type="evidence" value="ECO:0007669"/>
    <property type="project" value="UniProtKB-KW"/>
</dbReference>
<keyword evidence="6" id="KW-0479">Metal-binding</keyword>
<evidence type="ECO:0000256" key="12">
    <source>
        <dbReference type="ARBA" id="ARBA00047374"/>
    </source>
</evidence>
<comment type="catalytic activity">
    <reaction evidence="13">
        <text>L-tyrosyl-[glycogenin] + UDP-alpha-D-glucose = alpha-D-glucosyl-L-tyrosyl-[glycogenin] + UDP + H(+)</text>
        <dbReference type="Rhea" id="RHEA:23360"/>
        <dbReference type="Rhea" id="RHEA-COMP:14604"/>
        <dbReference type="Rhea" id="RHEA-COMP:14605"/>
        <dbReference type="ChEBI" id="CHEBI:15378"/>
        <dbReference type="ChEBI" id="CHEBI:46858"/>
        <dbReference type="ChEBI" id="CHEBI:58223"/>
        <dbReference type="ChEBI" id="CHEBI:58885"/>
        <dbReference type="ChEBI" id="CHEBI:140573"/>
        <dbReference type="EC" id="2.4.1.186"/>
    </reaction>
    <physiologicalReaction direction="left-to-right" evidence="13">
        <dbReference type="Rhea" id="RHEA:23361"/>
    </physiologicalReaction>
</comment>
<comment type="function">
    <text evidence="14">Glycogenin participates in the glycogen biosynthetic process along with glycogen synthase and glycogen branching enzyme. It catalyzes the formation of a short alpha (1,4)-glucosyl chain covalently attached via a glucose 1-O-tyrosyl linkage to internal tyrosine residues and these chains act as primers for the elongation reaction catalyzed by glycogen synthase.</text>
</comment>
<sequence>MSAGEAFVTLAASDSYCQGATVVATSLRRHATTRRIVAMVTPNISEQSRKGLEDVFDEVITVEAMNSEDPLHLAMLGRPELGVTFTKIHCWNLTQFSKCVFLDADTLVLSNVDELFQRDELSAAPDPGWPDCFNSGVFVFRPSRKTYESLLDHALHHGSFDGGDQGLLNSFFSSWSSEDISKHLPFLYNLCASSLYSYLPAFRQFGHQVKIVHFAGAVKPWSSQREDGHSRVLEQFESLWWKEHHHHSAPPVTPSPTPSRHRPKQVQEQGVQMPFTVNLDTSSSLLAHFSTSDDSLHSQPEELTSPHRDSCPPQKESSVREEKSPHLEKESAVPNEKTAVLEERTTFREEKTPFPEENMTFPEEKTAFPEEKTTLPEEKSPVLEKESVVPEKKFQKPEPVASADLPSGAVGVKDSGVATYRDDEPREVRPAEHRRMWEAGQADYLGRDAFQNIQKMLDRFLLPQNKSSLP</sequence>
<evidence type="ECO:0000256" key="9">
    <source>
        <dbReference type="ARBA" id="ARBA00023211"/>
    </source>
</evidence>
<reference evidence="17" key="2">
    <citation type="submission" date="2025-09" db="UniProtKB">
        <authorList>
            <consortium name="Ensembl"/>
        </authorList>
    </citation>
    <scope>IDENTIFICATION</scope>
</reference>
<dbReference type="CDD" id="cd02537">
    <property type="entry name" value="GT8_Glycogenin"/>
    <property type="match status" value="1"/>
</dbReference>
<keyword evidence="5" id="KW-0808">Transferase</keyword>
<comment type="similarity">
    <text evidence="10">Belongs to the glycosyltransferase 8 family. Glycogenin subfamily.</text>
</comment>
<dbReference type="InterPro" id="IPR002495">
    <property type="entry name" value="Glyco_trans_8"/>
</dbReference>
<dbReference type="Ensembl" id="ENSCVAT00000023547.1">
    <property type="protein sequence ID" value="ENSCVAP00000015463.1"/>
    <property type="gene ID" value="ENSCVAG00000018254.1"/>
</dbReference>
<keyword evidence="7" id="KW-0320">Glycogen biosynthesis</keyword>
<evidence type="ECO:0000256" key="11">
    <source>
        <dbReference type="ARBA" id="ARBA00038934"/>
    </source>
</evidence>
<evidence type="ECO:0000256" key="8">
    <source>
        <dbReference type="ARBA" id="ARBA00023180"/>
    </source>
</evidence>
<proteinExistence type="inferred from homology"/>
<dbReference type="GO" id="GO:0005737">
    <property type="term" value="C:cytoplasm"/>
    <property type="evidence" value="ECO:0007669"/>
    <property type="project" value="UniProtKB-SubCell"/>
</dbReference>
<evidence type="ECO:0000256" key="3">
    <source>
        <dbReference type="ARBA" id="ARBA00004964"/>
    </source>
</evidence>
<feature type="compositionally biased region" description="Basic and acidic residues" evidence="16">
    <location>
        <begin position="420"/>
        <end position="432"/>
    </location>
</feature>
<dbReference type="EC" id="2.4.1.186" evidence="11"/>
<feature type="region of interest" description="Disordered" evidence="16">
    <location>
        <begin position="291"/>
        <end position="432"/>
    </location>
</feature>
<dbReference type="KEGG" id="cvg:107104134"/>
<keyword evidence="4" id="KW-0963">Cytoplasm</keyword>
<evidence type="ECO:0000256" key="2">
    <source>
        <dbReference type="ARBA" id="ARBA00004496"/>
    </source>
</evidence>
<dbReference type="Pfam" id="PF01501">
    <property type="entry name" value="Glyco_transf_8"/>
    <property type="match status" value="1"/>
</dbReference>
<evidence type="ECO:0000256" key="10">
    <source>
        <dbReference type="ARBA" id="ARBA00038162"/>
    </source>
</evidence>
<dbReference type="Gene3D" id="3.90.550.10">
    <property type="entry name" value="Spore Coat Polysaccharide Biosynthesis Protein SpsA, Chain A"/>
    <property type="match status" value="1"/>
</dbReference>
<dbReference type="Proteomes" id="UP000265020">
    <property type="component" value="Unassembled WGS sequence"/>
</dbReference>
<dbReference type="GeneTree" id="ENSGT00940000161628"/>
<reference evidence="17" key="1">
    <citation type="submission" date="2025-08" db="UniProtKB">
        <authorList>
            <consortium name="Ensembl"/>
        </authorList>
    </citation>
    <scope>IDENTIFICATION</scope>
</reference>
<evidence type="ECO:0000256" key="1">
    <source>
        <dbReference type="ARBA" id="ARBA00001936"/>
    </source>
</evidence>
<dbReference type="InterPro" id="IPR050587">
    <property type="entry name" value="GNT1/Glycosyltrans_8"/>
</dbReference>
<dbReference type="GO" id="GO:0046872">
    <property type="term" value="F:metal ion binding"/>
    <property type="evidence" value="ECO:0007669"/>
    <property type="project" value="UniProtKB-KW"/>
</dbReference>
<accession>A0A3Q2D9U7</accession>
<evidence type="ECO:0000313" key="18">
    <source>
        <dbReference type="Proteomes" id="UP000265020"/>
    </source>
</evidence>
<dbReference type="InterPro" id="IPR029044">
    <property type="entry name" value="Nucleotide-diphossugar_trans"/>
</dbReference>
<dbReference type="OMA" id="AEHRRMW"/>
<dbReference type="FunFam" id="3.90.550.10:FF:000092">
    <property type="entry name" value="Glycogenin 2"/>
    <property type="match status" value="1"/>
</dbReference>
<evidence type="ECO:0000256" key="7">
    <source>
        <dbReference type="ARBA" id="ARBA00023056"/>
    </source>
</evidence>
<feature type="compositionally biased region" description="Basic and acidic residues" evidence="16">
    <location>
        <begin position="294"/>
        <end position="310"/>
    </location>
</feature>
<comment type="function">
    <text evidence="15">Self-glucosylating initiator of glycogen synthesis. It catalyzes the formation of a short alpha (1,4)-glucosyl chain covalently attached via a glucose 1-O-tyrosyl linkage to internal tyrosine residues and these chains act as primers for the elongation reaction catalyzed by glycogen synthase.</text>
</comment>
<comment type="cofactor">
    <cofactor evidence="1">
        <name>Mn(2+)</name>
        <dbReference type="ChEBI" id="CHEBI:29035"/>
    </cofactor>
</comment>
<organism evidence="17 18">
    <name type="scientific">Cyprinodon variegatus</name>
    <name type="common">Sheepshead minnow</name>
    <dbReference type="NCBI Taxonomy" id="28743"/>
    <lineage>
        <taxon>Eukaryota</taxon>
        <taxon>Metazoa</taxon>
        <taxon>Chordata</taxon>
        <taxon>Craniata</taxon>
        <taxon>Vertebrata</taxon>
        <taxon>Euteleostomi</taxon>
        <taxon>Actinopterygii</taxon>
        <taxon>Neopterygii</taxon>
        <taxon>Teleostei</taxon>
        <taxon>Neoteleostei</taxon>
        <taxon>Acanthomorphata</taxon>
        <taxon>Ovalentaria</taxon>
        <taxon>Atherinomorphae</taxon>
        <taxon>Cyprinodontiformes</taxon>
        <taxon>Cyprinodontidae</taxon>
        <taxon>Cyprinodon</taxon>
    </lineage>
</organism>
<dbReference type="RefSeq" id="XP_015259542.1">
    <property type="nucleotide sequence ID" value="XM_015404056.1"/>
</dbReference>
<feature type="compositionally biased region" description="Basic and acidic residues" evidence="16">
    <location>
        <begin position="317"/>
        <end position="331"/>
    </location>
</feature>
<evidence type="ECO:0000256" key="14">
    <source>
        <dbReference type="ARBA" id="ARBA00049637"/>
    </source>
</evidence>
<feature type="region of interest" description="Disordered" evidence="16">
    <location>
        <begin position="247"/>
        <end position="268"/>
    </location>
</feature>
<comment type="subcellular location">
    <subcellularLocation>
        <location evidence="2">Cytoplasm</location>
    </subcellularLocation>
</comment>
<keyword evidence="18" id="KW-1185">Reference proteome</keyword>